<evidence type="ECO:0000313" key="3">
    <source>
        <dbReference type="EMBL" id="CBY40877.1"/>
    </source>
</evidence>
<dbReference type="SUPFAM" id="SSF56436">
    <property type="entry name" value="C-type lectin-like"/>
    <property type="match status" value="4"/>
</dbReference>
<gene>
    <name evidence="3" type="ORF">GSOID_T00022918001</name>
</gene>
<feature type="domain" description="C-type lectin" evidence="2">
    <location>
        <begin position="319"/>
        <end position="456"/>
    </location>
</feature>
<proteinExistence type="predicted"/>
<dbReference type="EMBL" id="FN656156">
    <property type="protein sequence ID" value="CBY40877.1"/>
    <property type="molecule type" value="Genomic_DNA"/>
</dbReference>
<dbReference type="PROSITE" id="PS00615">
    <property type="entry name" value="C_TYPE_LECTIN_1"/>
    <property type="match status" value="1"/>
</dbReference>
<dbReference type="SMART" id="SM00034">
    <property type="entry name" value="CLECT"/>
    <property type="match status" value="4"/>
</dbReference>
<name>E4YZJ9_OIKDI</name>
<feature type="non-terminal residue" evidence="3">
    <location>
        <position position="714"/>
    </location>
</feature>
<feature type="domain" description="C-type lectin" evidence="2">
    <location>
        <begin position="12"/>
        <end position="112"/>
    </location>
</feature>
<dbReference type="InterPro" id="IPR018378">
    <property type="entry name" value="C-type_lectin_CS"/>
</dbReference>
<feature type="domain" description="C-type lectin" evidence="2">
    <location>
        <begin position="486"/>
        <end position="603"/>
    </location>
</feature>
<dbReference type="InterPro" id="IPR016187">
    <property type="entry name" value="CTDL_fold"/>
</dbReference>
<evidence type="ECO:0000259" key="2">
    <source>
        <dbReference type="PROSITE" id="PS50041"/>
    </source>
</evidence>
<dbReference type="InterPro" id="IPR001304">
    <property type="entry name" value="C-type_lectin-like"/>
</dbReference>
<dbReference type="AlphaFoldDB" id="E4YZJ9"/>
<organism evidence="3">
    <name type="scientific">Oikopleura dioica</name>
    <name type="common">Tunicate</name>
    <dbReference type="NCBI Taxonomy" id="34765"/>
    <lineage>
        <taxon>Eukaryota</taxon>
        <taxon>Metazoa</taxon>
        <taxon>Chordata</taxon>
        <taxon>Tunicata</taxon>
        <taxon>Appendicularia</taxon>
        <taxon>Copelata</taxon>
        <taxon>Oikopleuridae</taxon>
        <taxon>Oikopleura</taxon>
    </lineage>
</organism>
<dbReference type="PROSITE" id="PS50041">
    <property type="entry name" value="C_TYPE_LECTIN_2"/>
    <property type="match status" value="4"/>
</dbReference>
<reference evidence="3" key="1">
    <citation type="journal article" date="2010" name="Science">
        <title>Plasticity of animal genome architecture unmasked by rapid evolution of a pelagic tunicate.</title>
        <authorList>
            <person name="Denoeud F."/>
            <person name="Henriet S."/>
            <person name="Mungpakdee S."/>
            <person name="Aury J.M."/>
            <person name="Da Silva C."/>
            <person name="Brinkmann H."/>
            <person name="Mikhaleva J."/>
            <person name="Olsen L.C."/>
            <person name="Jubin C."/>
            <person name="Canestro C."/>
            <person name="Bouquet J.M."/>
            <person name="Danks G."/>
            <person name="Poulain J."/>
            <person name="Campsteijn C."/>
            <person name="Adamski M."/>
            <person name="Cross I."/>
            <person name="Yadetie F."/>
            <person name="Muffato M."/>
            <person name="Louis A."/>
            <person name="Butcher S."/>
            <person name="Tsagkogeorga G."/>
            <person name="Konrad A."/>
            <person name="Singh S."/>
            <person name="Jensen M.F."/>
            <person name="Cong E.H."/>
            <person name="Eikeseth-Otteraa H."/>
            <person name="Noel B."/>
            <person name="Anthouard V."/>
            <person name="Porcel B.M."/>
            <person name="Kachouri-Lafond R."/>
            <person name="Nishino A."/>
            <person name="Ugolini M."/>
            <person name="Chourrout P."/>
            <person name="Nishida H."/>
            <person name="Aasland R."/>
            <person name="Huzurbazar S."/>
            <person name="Westhof E."/>
            <person name="Delsuc F."/>
            <person name="Lehrach H."/>
            <person name="Reinhardt R."/>
            <person name="Weissenbach J."/>
            <person name="Roy S.W."/>
            <person name="Artiguenave F."/>
            <person name="Postlethwait J.H."/>
            <person name="Manak J.R."/>
            <person name="Thompson E.M."/>
            <person name="Jaillon O."/>
            <person name="Du Pasquier L."/>
            <person name="Boudinot P."/>
            <person name="Liberles D.A."/>
            <person name="Volff J.N."/>
            <person name="Philippe H."/>
            <person name="Lenhard B."/>
            <person name="Roest Crollius H."/>
            <person name="Wincker P."/>
            <person name="Chourrout D."/>
        </authorList>
    </citation>
    <scope>NUCLEOTIDE SEQUENCE [LARGE SCALE GENOMIC DNA]</scope>
</reference>
<accession>E4YZJ9</accession>
<protein>
    <recommendedName>
        <fullName evidence="2">C-type lectin domain-containing protein</fullName>
    </recommendedName>
</protein>
<sequence>MPFSSSNGTGTGNLVSIANLEENQRVYYHIRNVTGMPPDFNVFPYGFPYIGLRKNCENCPHFWQDGSVFSFTNWNTNEPNNNDLFNCGQLYATMDGKWRNTFCSGNYAGYCEYFPKGRPEPLKVPNFPDSIPFGGCKEGWWRFGGFCYKEFGFSSQYWDPSQFKNFAEANLSCNAEWEGATLARVPTSQHNAVVASLLGPLKAGYAPWIGISTFTYNEYNFAQINGDRLIYSNWMPNHPNHLQNGLEDCVELKWSTEVSYYGVSRLGQWENKVCTEVKPYVCSHEESSQFPSYSYPKDYVYSEAGVECAEGWVPKEYGCYKLFLNEMSFNDANKFCEDEIKQRMPKASKGSLATFWDEYEQNLAFSFFRDDTVPARDEITLETTFKKGIWVGLTKQREGYFRDWRWVDFWPVEGTQWAIGRPEKRNSTVKKECAFLTKNNDVYDESCNEKMPFICKAAFGNNSYHWGSVGDALGEQLPCDEGWQSFGDHCFKGFTEQMTWQDARRSCVANGADLTTIHSRYSNTRIWKIYSNLTILDENESGPWIGLITSPTYTWVDNTGLTYVNWAEGEPNSINGGEACGQMYKTGAWNDENCDYQHPYICQKIAKYENCEVAKSSTSGFPEQVGPAGINEVECVFEYNACWDPFSPVKCFQEGFIDFDYFCNFINFRETLKATETKRKHSSRDHSRCCCRNHTSGASGRWRRILLLQKFLLL</sequence>
<feature type="domain" description="C-type lectin" evidence="2">
    <location>
        <begin position="143"/>
        <end position="283"/>
    </location>
</feature>
<dbReference type="Pfam" id="PF00059">
    <property type="entry name" value="Lectin_C"/>
    <property type="match status" value="4"/>
</dbReference>
<evidence type="ECO:0000256" key="1">
    <source>
        <dbReference type="ARBA" id="ARBA00023157"/>
    </source>
</evidence>
<dbReference type="InterPro" id="IPR050111">
    <property type="entry name" value="C-type_lectin/snaclec_domain"/>
</dbReference>
<dbReference type="Gene3D" id="3.10.100.10">
    <property type="entry name" value="Mannose-Binding Protein A, subunit A"/>
    <property type="match status" value="4"/>
</dbReference>
<dbReference type="PANTHER" id="PTHR22803">
    <property type="entry name" value="MANNOSE, PHOSPHOLIPASE, LECTIN RECEPTOR RELATED"/>
    <property type="match status" value="1"/>
</dbReference>
<dbReference type="CDD" id="cd00037">
    <property type="entry name" value="CLECT"/>
    <property type="match status" value="4"/>
</dbReference>
<dbReference type="InterPro" id="IPR016186">
    <property type="entry name" value="C-type_lectin-like/link_sf"/>
</dbReference>
<keyword evidence="1" id="KW-1015">Disulfide bond</keyword>
<dbReference type="Proteomes" id="UP000011014">
    <property type="component" value="Unassembled WGS sequence"/>
</dbReference>